<evidence type="ECO:0000256" key="12">
    <source>
        <dbReference type="SAM" id="MobiDB-lite"/>
    </source>
</evidence>
<name>A0ABM1Z8A2_AEDAL</name>
<evidence type="ECO:0000256" key="6">
    <source>
        <dbReference type="ARBA" id="ARBA00023242"/>
    </source>
</evidence>
<protein>
    <recommendedName>
        <fullName evidence="9">tRNA-uridine aminocarboxypropyltransferase 1</fullName>
        <ecNumber evidence="2">2.5.1.25</ecNumber>
    </recommendedName>
    <alternativeName>
        <fullName evidence="10">DTW domain-containing protein 1</fullName>
    </alternativeName>
</protein>
<keyword evidence="5" id="KW-0819">tRNA processing</keyword>
<keyword evidence="4" id="KW-0949">S-adenosyl-L-methionine</keyword>
<dbReference type="PANTHER" id="PTHR15627">
    <property type="entry name" value="NATURAL KILLER CELL-SPECIFIC ANTIGEN KLIP1"/>
    <property type="match status" value="1"/>
</dbReference>
<proteinExistence type="inferred from homology"/>
<dbReference type="Pfam" id="PF03942">
    <property type="entry name" value="DTW"/>
    <property type="match status" value="1"/>
</dbReference>
<evidence type="ECO:0000256" key="3">
    <source>
        <dbReference type="ARBA" id="ARBA00022679"/>
    </source>
</evidence>
<dbReference type="RefSeq" id="XP_019532451.3">
    <property type="nucleotide sequence ID" value="XM_019676906.3"/>
</dbReference>
<accession>A0ABM1Z8A2</accession>
<dbReference type="Proteomes" id="UP000069940">
    <property type="component" value="Unassembled WGS sequence"/>
</dbReference>
<evidence type="ECO:0000313" key="15">
    <source>
        <dbReference type="Proteomes" id="UP000069940"/>
    </source>
</evidence>
<evidence type="ECO:0000256" key="8">
    <source>
        <dbReference type="ARBA" id="ARBA00038290"/>
    </source>
</evidence>
<dbReference type="SMART" id="SM01144">
    <property type="entry name" value="DTW"/>
    <property type="match status" value="1"/>
</dbReference>
<keyword evidence="15" id="KW-1185">Reference proteome</keyword>
<comment type="subcellular location">
    <subcellularLocation>
        <location evidence="1">Nucleus</location>
    </subcellularLocation>
</comment>
<dbReference type="GeneID" id="109404037"/>
<dbReference type="PANTHER" id="PTHR15627:SF8">
    <property type="entry name" value="TRNA-URIDINE AMINOCARBOXYPROPYLTRANSFERASE 1"/>
    <property type="match status" value="1"/>
</dbReference>
<comment type="function">
    <text evidence="7">Catalyzes the formation of 3-(3-amino-3-carboxypropyl)uridine (acp3U) at position 20 in the D-loop of several cytoplasmic tRNAs (acp3U(20)).</text>
</comment>
<dbReference type="InterPro" id="IPR005636">
    <property type="entry name" value="DTW"/>
</dbReference>
<dbReference type="InterPro" id="IPR051521">
    <property type="entry name" value="tRNA_Mod/Golgi_Maint"/>
</dbReference>
<evidence type="ECO:0000256" key="11">
    <source>
        <dbReference type="ARBA" id="ARBA00048718"/>
    </source>
</evidence>
<sequence>MTDSGDGSSPPPQPDNPFSGMHIDDTAFLKQVEGRSPCTICGKSRKFFCYHCYVPVAELEDKLRFVKLPIKVDIIKHKNEIEGKSTAIHAAILAPEDVKIYTYPDIPDYREEEGAVLIFPTPDAVTVASLCSGELPKVKDNYGLPKGHHIGTLLRCKLTDIVAEQSSSDEDETKKPGLAHRLPVRKAVFIDSTWSQCRGIYKDERVACLRTVVIQNRISQFWRHQKNSPRWFLATVEAVHQFLIELHINAYGLDSRYQGLTHLGYLNFPHDKLVQCGEMLESGQPSPYNGQYDNLLFFFLHMYNLIHDYYEHHTLRAYRRPLFLEDKYQQQLKKQQEQIGETVST</sequence>
<evidence type="ECO:0000256" key="5">
    <source>
        <dbReference type="ARBA" id="ARBA00022694"/>
    </source>
</evidence>
<feature type="region of interest" description="Disordered" evidence="12">
    <location>
        <begin position="1"/>
        <end position="20"/>
    </location>
</feature>
<organism evidence="14 15">
    <name type="scientific">Aedes albopictus</name>
    <name type="common">Asian tiger mosquito</name>
    <name type="synonym">Stegomyia albopicta</name>
    <dbReference type="NCBI Taxonomy" id="7160"/>
    <lineage>
        <taxon>Eukaryota</taxon>
        <taxon>Metazoa</taxon>
        <taxon>Ecdysozoa</taxon>
        <taxon>Arthropoda</taxon>
        <taxon>Hexapoda</taxon>
        <taxon>Insecta</taxon>
        <taxon>Pterygota</taxon>
        <taxon>Neoptera</taxon>
        <taxon>Endopterygota</taxon>
        <taxon>Diptera</taxon>
        <taxon>Nematocera</taxon>
        <taxon>Culicoidea</taxon>
        <taxon>Culicidae</taxon>
        <taxon>Culicinae</taxon>
        <taxon>Aedini</taxon>
        <taxon>Aedes</taxon>
        <taxon>Stegomyia</taxon>
    </lineage>
</organism>
<feature type="domain" description="DTW" evidence="13">
    <location>
        <begin position="45"/>
        <end position="311"/>
    </location>
</feature>
<keyword evidence="3" id="KW-0808">Transferase</keyword>
<evidence type="ECO:0000256" key="9">
    <source>
        <dbReference type="ARBA" id="ARBA00039242"/>
    </source>
</evidence>
<evidence type="ECO:0000256" key="7">
    <source>
        <dbReference type="ARBA" id="ARBA00037050"/>
    </source>
</evidence>
<keyword evidence="6" id="KW-0539">Nucleus</keyword>
<dbReference type="EC" id="2.5.1.25" evidence="2"/>
<evidence type="ECO:0000256" key="10">
    <source>
        <dbReference type="ARBA" id="ARBA00042508"/>
    </source>
</evidence>
<evidence type="ECO:0000259" key="13">
    <source>
        <dbReference type="SMART" id="SM01144"/>
    </source>
</evidence>
<reference evidence="15" key="1">
    <citation type="journal article" date="2015" name="Proc. Natl. Acad. Sci. U.S.A.">
        <title>Genome sequence of the Asian Tiger mosquito, Aedes albopictus, reveals insights into its biology, genetics, and evolution.</title>
        <authorList>
            <person name="Chen X.G."/>
            <person name="Jiang X."/>
            <person name="Gu J."/>
            <person name="Xu M."/>
            <person name="Wu Y."/>
            <person name="Deng Y."/>
            <person name="Zhang C."/>
            <person name="Bonizzoni M."/>
            <person name="Dermauw W."/>
            <person name="Vontas J."/>
            <person name="Armbruster P."/>
            <person name="Huang X."/>
            <person name="Yang Y."/>
            <person name="Zhang H."/>
            <person name="He W."/>
            <person name="Peng H."/>
            <person name="Liu Y."/>
            <person name="Wu K."/>
            <person name="Chen J."/>
            <person name="Lirakis M."/>
            <person name="Topalis P."/>
            <person name="Van Leeuwen T."/>
            <person name="Hall A.B."/>
            <person name="Jiang X."/>
            <person name="Thorpe C."/>
            <person name="Mueller R.L."/>
            <person name="Sun C."/>
            <person name="Waterhouse R.M."/>
            <person name="Yan G."/>
            <person name="Tu Z.J."/>
            <person name="Fang X."/>
            <person name="James A.A."/>
        </authorList>
    </citation>
    <scope>NUCLEOTIDE SEQUENCE [LARGE SCALE GENOMIC DNA]</scope>
    <source>
        <strain evidence="15">Foshan</strain>
    </source>
</reference>
<evidence type="ECO:0000256" key="4">
    <source>
        <dbReference type="ARBA" id="ARBA00022691"/>
    </source>
</evidence>
<comment type="catalytic activity">
    <reaction evidence="11">
        <text>a uridine in tRNA + S-adenosyl-L-methionine = a 3-[(3S)-3-amino-3-carboxypropyl]uridine in tRNA + S-methyl-5'-thioadenosine + H(+)</text>
        <dbReference type="Rhea" id="RHEA:62432"/>
        <dbReference type="Rhea" id="RHEA-COMP:13339"/>
        <dbReference type="Rhea" id="RHEA-COMP:16092"/>
        <dbReference type="ChEBI" id="CHEBI:15378"/>
        <dbReference type="ChEBI" id="CHEBI:17509"/>
        <dbReference type="ChEBI" id="CHEBI:59789"/>
        <dbReference type="ChEBI" id="CHEBI:65315"/>
        <dbReference type="ChEBI" id="CHEBI:82930"/>
        <dbReference type="EC" id="2.5.1.25"/>
    </reaction>
</comment>
<comment type="similarity">
    <text evidence="8">Belongs to the TDD superfamily. DTWD1 family.</text>
</comment>
<dbReference type="EnsemblMetazoa" id="AALFPA23_016007.R23330">
    <property type="protein sequence ID" value="AALFPA23_016007.P23330"/>
    <property type="gene ID" value="AALFPA23_016007"/>
</dbReference>
<evidence type="ECO:0000313" key="14">
    <source>
        <dbReference type="EnsemblMetazoa" id="AALFPA23_016007.P23330"/>
    </source>
</evidence>
<evidence type="ECO:0000256" key="2">
    <source>
        <dbReference type="ARBA" id="ARBA00012386"/>
    </source>
</evidence>
<reference evidence="14" key="2">
    <citation type="submission" date="2025-05" db="UniProtKB">
        <authorList>
            <consortium name="EnsemblMetazoa"/>
        </authorList>
    </citation>
    <scope>IDENTIFICATION</scope>
    <source>
        <strain evidence="14">Foshan</strain>
    </source>
</reference>
<evidence type="ECO:0000256" key="1">
    <source>
        <dbReference type="ARBA" id="ARBA00004123"/>
    </source>
</evidence>